<evidence type="ECO:0000313" key="1">
    <source>
        <dbReference type="EMBL" id="RDH33033.1"/>
    </source>
</evidence>
<proteinExistence type="predicted"/>
<protein>
    <submittedName>
        <fullName evidence="1">Uncharacterized protein</fullName>
    </submittedName>
</protein>
<keyword evidence="2" id="KW-1185">Reference proteome</keyword>
<reference evidence="1 2" key="1">
    <citation type="submission" date="2018-07" db="EMBL/GenBank/DDBJ databases">
        <title>The genomes of Aspergillus section Nigri reveals drivers in fungal speciation.</title>
        <authorList>
            <consortium name="DOE Joint Genome Institute"/>
            <person name="Vesth T.C."/>
            <person name="Nybo J."/>
            <person name="Theobald S."/>
            <person name="Brandl J."/>
            <person name="Frisvad J.C."/>
            <person name="Nielsen K.F."/>
            <person name="Lyhne E.K."/>
            <person name="Kogle M.E."/>
            <person name="Kuo A."/>
            <person name="Riley R."/>
            <person name="Clum A."/>
            <person name="Nolan M."/>
            <person name="Lipzen A."/>
            <person name="Salamov A."/>
            <person name="Henrissat B."/>
            <person name="Wiebenga A."/>
            <person name="De vries R.P."/>
            <person name="Grigoriev I.V."/>
            <person name="Mortensen U.H."/>
            <person name="Andersen M.R."/>
            <person name="Baker S.E."/>
        </authorList>
    </citation>
    <scope>NUCLEOTIDE SEQUENCE [LARGE SCALE GENOMIC DNA]</scope>
    <source>
        <strain evidence="1 2">CBS 139.54b</strain>
    </source>
</reference>
<dbReference type="Proteomes" id="UP000253729">
    <property type="component" value="Unassembled WGS sequence"/>
</dbReference>
<name>A0A3F3Q1D5_9EURO</name>
<dbReference type="EMBL" id="KZ852048">
    <property type="protein sequence ID" value="RDH33033.1"/>
    <property type="molecule type" value="Genomic_DNA"/>
</dbReference>
<accession>A0A3F3Q1D5</accession>
<dbReference type="RefSeq" id="XP_026626055.1">
    <property type="nucleotide sequence ID" value="XM_026775590.1"/>
</dbReference>
<dbReference type="AlphaFoldDB" id="A0A3F3Q1D5"/>
<sequence>MEVKGTGPQSFTCTLLFTTGSKVGTAGKDQDKKNHNHDHLLLFPSSPPQTKTSSVIAHLSQTLQPSTRATAARCSDPWLAVFSSWLVWSSGLRSTLN</sequence>
<evidence type="ECO:0000313" key="2">
    <source>
        <dbReference type="Proteomes" id="UP000253729"/>
    </source>
</evidence>
<organism evidence="1 2">
    <name type="scientific">Aspergillus welwitschiae</name>
    <dbReference type="NCBI Taxonomy" id="1341132"/>
    <lineage>
        <taxon>Eukaryota</taxon>
        <taxon>Fungi</taxon>
        <taxon>Dikarya</taxon>
        <taxon>Ascomycota</taxon>
        <taxon>Pezizomycotina</taxon>
        <taxon>Eurotiomycetes</taxon>
        <taxon>Eurotiomycetidae</taxon>
        <taxon>Eurotiales</taxon>
        <taxon>Aspergillaceae</taxon>
        <taxon>Aspergillus</taxon>
        <taxon>Aspergillus subgen. Circumdati</taxon>
    </lineage>
</organism>
<gene>
    <name evidence="1" type="ORF">BDQ94DRAFT_36883</name>
</gene>
<dbReference type="GeneID" id="38143946"/>